<dbReference type="EMBL" id="FXUG01000002">
    <property type="protein sequence ID" value="SMP46999.1"/>
    <property type="molecule type" value="Genomic_DNA"/>
</dbReference>
<evidence type="ECO:0000256" key="1">
    <source>
        <dbReference type="ARBA" id="ARBA00022679"/>
    </source>
</evidence>
<evidence type="ECO:0000259" key="8">
    <source>
        <dbReference type="PROSITE" id="PS50011"/>
    </source>
</evidence>
<dbReference type="Gene3D" id="1.10.510.10">
    <property type="entry name" value="Transferase(Phosphotransferase) domain 1"/>
    <property type="match status" value="2"/>
</dbReference>
<dbReference type="PROSITE" id="PS00108">
    <property type="entry name" value="PROTEIN_KINASE_ST"/>
    <property type="match status" value="1"/>
</dbReference>
<keyword evidence="7" id="KW-0472">Membrane</keyword>
<keyword evidence="1" id="KW-0808">Transferase</keyword>
<proteinExistence type="predicted"/>
<dbReference type="Proteomes" id="UP001158067">
    <property type="component" value="Unassembled WGS sequence"/>
</dbReference>
<dbReference type="Pfam" id="PF00069">
    <property type="entry name" value="Pkinase"/>
    <property type="match status" value="1"/>
</dbReference>
<evidence type="ECO:0000256" key="3">
    <source>
        <dbReference type="ARBA" id="ARBA00022777"/>
    </source>
</evidence>
<evidence type="ECO:0000256" key="5">
    <source>
        <dbReference type="PROSITE-ProRule" id="PRU10141"/>
    </source>
</evidence>
<protein>
    <recommendedName>
        <fullName evidence="8">Protein kinase domain-containing protein</fullName>
    </recommendedName>
</protein>
<dbReference type="InterPro" id="IPR008271">
    <property type="entry name" value="Ser/Thr_kinase_AS"/>
</dbReference>
<keyword evidence="7" id="KW-0812">Transmembrane</keyword>
<keyword evidence="4 5" id="KW-0067">ATP-binding</keyword>
<dbReference type="PROSITE" id="PS00107">
    <property type="entry name" value="PROTEIN_KINASE_ATP"/>
    <property type="match status" value="1"/>
</dbReference>
<keyword evidence="10" id="KW-1185">Reference proteome</keyword>
<dbReference type="RefSeq" id="WP_346772135.1">
    <property type="nucleotide sequence ID" value="NZ_FXUG01000002.1"/>
</dbReference>
<dbReference type="SUPFAM" id="SSF56112">
    <property type="entry name" value="Protein kinase-like (PK-like)"/>
    <property type="match status" value="1"/>
</dbReference>
<organism evidence="9 10">
    <name type="scientific">Neorhodopirellula lusitana</name>
    <dbReference type="NCBI Taxonomy" id="445327"/>
    <lineage>
        <taxon>Bacteria</taxon>
        <taxon>Pseudomonadati</taxon>
        <taxon>Planctomycetota</taxon>
        <taxon>Planctomycetia</taxon>
        <taxon>Pirellulales</taxon>
        <taxon>Pirellulaceae</taxon>
        <taxon>Neorhodopirellula</taxon>
    </lineage>
</organism>
<dbReference type="InterPro" id="IPR011009">
    <property type="entry name" value="Kinase-like_dom_sf"/>
</dbReference>
<keyword evidence="3" id="KW-0418">Kinase</keyword>
<evidence type="ECO:0000256" key="4">
    <source>
        <dbReference type="ARBA" id="ARBA00022840"/>
    </source>
</evidence>
<accession>A0ABY1PVE5</accession>
<name>A0ABY1PVE5_9BACT</name>
<comment type="caution">
    <text evidence="9">The sequence shown here is derived from an EMBL/GenBank/DDBJ whole genome shotgun (WGS) entry which is preliminary data.</text>
</comment>
<dbReference type="PANTHER" id="PTHR43289">
    <property type="entry name" value="MITOGEN-ACTIVATED PROTEIN KINASE KINASE KINASE 20-RELATED"/>
    <property type="match status" value="1"/>
</dbReference>
<feature type="transmembrane region" description="Helical" evidence="7">
    <location>
        <begin position="716"/>
        <end position="736"/>
    </location>
</feature>
<sequence length="757" mass="82661">MPLIQDGSLTDMNAKPPPAEDPFETQCVSAVDSAELDDRLIACLERLAESDRACEPEHLLEYLSGDPADSFILVELIKLSMAMAVQNGSPIWLEGYFEAMPGRISAATAPLDLVMEEIQLRRESGQTLDAESYHHRFPQFGTVLNPLLDSPSSESVTAAPRQRSTSELDNGTRIDDFEIIQMLGKGAFAHVYLAKQTSMARLVALKVSGSTGDEPRALAQFDHSNIVRVFDQRAVPVGAPGDEQELHLLYMQYHPGGTLSDVVAKVRQVSPSERIGRLYLQAIDENLLSASQVVPDRSPTRNKLSDANWPKLVAWVGIQLARALQTAHDAGVLHRDVKPANVLLTAEGIPQLADFNVSMAGSAGRAGAAASLGGSVGYMAPEHLRAMSATLMGSGDDVREQADLYSLAVLLWELWQGHRPFDCLTQAGSWTEVLDDQIQARDQPLVEPESGGTAPERVLESVLRDALSPDLETRPASGAALAGQLRLAMHPEAAKLFNPDRGSISAWLMRISPWWVATIAILLPNIAAGWFNYEYNQHEIMDPAMRAGLDEIAVWINSIAFPFAVGWMVHYTRASVSALKAARRGEHVGQEQLTSTLKLGHRAAVIGGIAWMIAGMIYPVLLRHRFEEFSTDDATHFFLSLCMCGGVAMIYPLFTLGLITTYVYYPQMVRPAMVDPNYERNAARMISQTEAYLLIAVLIPLVGLALMVFGESQSKGFMLTAITAGMVGLFGSFAAYRSIVQTWSQLGEVLKTDATSE</sequence>
<feature type="compositionally biased region" description="Polar residues" evidence="6">
    <location>
        <begin position="150"/>
        <end position="163"/>
    </location>
</feature>
<dbReference type="CDD" id="cd14014">
    <property type="entry name" value="STKc_PknB_like"/>
    <property type="match status" value="1"/>
</dbReference>
<evidence type="ECO:0000313" key="10">
    <source>
        <dbReference type="Proteomes" id="UP001158067"/>
    </source>
</evidence>
<feature type="transmembrane region" description="Helical" evidence="7">
    <location>
        <begin position="514"/>
        <end position="532"/>
    </location>
</feature>
<keyword evidence="2 5" id="KW-0547">Nucleotide-binding</keyword>
<gene>
    <name evidence="9" type="ORF">SAMN06265222_102222</name>
</gene>
<dbReference type="InterPro" id="IPR000719">
    <property type="entry name" value="Prot_kinase_dom"/>
</dbReference>
<feature type="transmembrane region" description="Helical" evidence="7">
    <location>
        <begin position="603"/>
        <end position="622"/>
    </location>
</feature>
<feature type="region of interest" description="Disordered" evidence="6">
    <location>
        <begin position="1"/>
        <end position="23"/>
    </location>
</feature>
<dbReference type="InterPro" id="IPR017441">
    <property type="entry name" value="Protein_kinase_ATP_BS"/>
</dbReference>
<dbReference type="SMART" id="SM00220">
    <property type="entry name" value="S_TKc"/>
    <property type="match status" value="1"/>
</dbReference>
<reference evidence="9 10" key="1">
    <citation type="submission" date="2017-05" db="EMBL/GenBank/DDBJ databases">
        <authorList>
            <person name="Varghese N."/>
            <person name="Submissions S."/>
        </authorList>
    </citation>
    <scope>NUCLEOTIDE SEQUENCE [LARGE SCALE GENOMIC DNA]</scope>
    <source>
        <strain evidence="9 10">DSM 25457</strain>
    </source>
</reference>
<feature type="binding site" evidence="5">
    <location>
        <position position="206"/>
    </location>
    <ligand>
        <name>ATP</name>
        <dbReference type="ChEBI" id="CHEBI:30616"/>
    </ligand>
</feature>
<keyword evidence="7" id="KW-1133">Transmembrane helix</keyword>
<feature type="transmembrane region" description="Helical" evidence="7">
    <location>
        <begin position="637"/>
        <end position="665"/>
    </location>
</feature>
<dbReference type="PANTHER" id="PTHR43289:SF34">
    <property type="entry name" value="SERINE_THREONINE-PROTEIN KINASE YBDM-RELATED"/>
    <property type="match status" value="1"/>
</dbReference>
<feature type="transmembrane region" description="Helical" evidence="7">
    <location>
        <begin position="691"/>
        <end position="710"/>
    </location>
</feature>
<feature type="domain" description="Protein kinase" evidence="8">
    <location>
        <begin position="177"/>
        <end position="493"/>
    </location>
</feature>
<evidence type="ECO:0000256" key="6">
    <source>
        <dbReference type="SAM" id="MobiDB-lite"/>
    </source>
</evidence>
<dbReference type="PROSITE" id="PS50011">
    <property type="entry name" value="PROTEIN_KINASE_DOM"/>
    <property type="match status" value="1"/>
</dbReference>
<evidence type="ECO:0000256" key="2">
    <source>
        <dbReference type="ARBA" id="ARBA00022741"/>
    </source>
</evidence>
<feature type="region of interest" description="Disordered" evidence="6">
    <location>
        <begin position="148"/>
        <end position="170"/>
    </location>
</feature>
<evidence type="ECO:0000256" key="7">
    <source>
        <dbReference type="SAM" id="Phobius"/>
    </source>
</evidence>
<evidence type="ECO:0000313" key="9">
    <source>
        <dbReference type="EMBL" id="SMP46999.1"/>
    </source>
</evidence>